<dbReference type="eggNOG" id="COG3794">
    <property type="taxonomic scope" value="Bacteria"/>
</dbReference>
<dbReference type="SUPFAM" id="SSF49503">
    <property type="entry name" value="Cupredoxins"/>
    <property type="match status" value="1"/>
</dbReference>
<dbReference type="STRING" id="469383.Cwoe_1110"/>
<dbReference type="Proteomes" id="UP000008229">
    <property type="component" value="Chromosome"/>
</dbReference>
<evidence type="ECO:0000313" key="3">
    <source>
        <dbReference type="EMBL" id="ADB49542.1"/>
    </source>
</evidence>
<name>D3FDG8_CONWI</name>
<keyword evidence="2" id="KW-0732">Signal</keyword>
<dbReference type="AlphaFoldDB" id="D3FDG8"/>
<dbReference type="InterPro" id="IPR008972">
    <property type="entry name" value="Cupredoxin"/>
</dbReference>
<organism evidence="3 4">
    <name type="scientific">Conexibacter woesei (strain DSM 14684 / CCUG 47730 / CIP 108061 / JCM 11494 / NBRC 100937 / ID131577)</name>
    <dbReference type="NCBI Taxonomy" id="469383"/>
    <lineage>
        <taxon>Bacteria</taxon>
        <taxon>Bacillati</taxon>
        <taxon>Actinomycetota</taxon>
        <taxon>Thermoleophilia</taxon>
        <taxon>Solirubrobacterales</taxon>
        <taxon>Conexibacteraceae</taxon>
        <taxon>Conexibacter</taxon>
    </lineage>
</organism>
<dbReference type="KEGG" id="cwo:Cwoe_1110"/>
<dbReference type="HOGENOM" id="CLU_588898_0_0_11"/>
<sequence precursor="true">MARGRSTCILALTLTLTLLSAAAASAATQTVTRTFGPIKIGGYEVRQESSFGAPTAGVDGYVTDMRVNVVDRAGRPLPISRVMLHHIVFLNAGNAARPRRDKTCGTFTMWNSRDTLPALAERFYAAGEERAEMHLPPGYGYPVERDDTWLLTWMLMNHRQLPDEAYIQYEMTVATGVQLQEVTPYWLDVVNCMTDPIYNVPGGERTGALHTRSGEWTIPAAGRMVAGSGHVHGGGQSLSITQPTCQDREVARFLPTWGSPRHPFYNVRPILHEPGPINVTTMESPTGIPVAAGSKLKLNSTYDAALPHTRVMGISVVYVAPDPAVTDPCAPLPRDATYSPRPPGRATPPRFTVPLTGLDPDSGRAVTIAKPPGRRVALRSGATVNVSRFSFSRPNIALRKGSSLRWRFDDGGEIHNVTLASGPLGFGSKNLDRGTFTQRFTRTGTYRIFCGLHPVAMTESIVVR</sequence>
<gene>
    <name evidence="3" type="ordered locus">Cwoe_1110</name>
</gene>
<accession>D3FDG8</accession>
<feature type="region of interest" description="Disordered" evidence="1">
    <location>
        <begin position="330"/>
        <end position="357"/>
    </location>
</feature>
<dbReference type="OrthoDB" id="3467825at2"/>
<reference evidence="3 4" key="1">
    <citation type="journal article" date="2010" name="Stand. Genomic Sci.">
        <title>Complete genome sequence of Conexibacter woesei type strain (ID131577).</title>
        <authorList>
            <person name="Pukall R."/>
            <person name="Lapidus A."/>
            <person name="Glavina Del Rio T."/>
            <person name="Copeland A."/>
            <person name="Tice H."/>
            <person name="Cheng J.-F."/>
            <person name="Lucas S."/>
            <person name="Chen F."/>
            <person name="Nolan M."/>
            <person name="Bruce D."/>
            <person name="Goodwin L."/>
            <person name="Pitluck S."/>
            <person name="Mavromatis K."/>
            <person name="Ivanova N."/>
            <person name="Ovchinnikova G."/>
            <person name="Pati A."/>
            <person name="Chen A."/>
            <person name="Palaniappan K."/>
            <person name="Land M."/>
            <person name="Hauser L."/>
            <person name="Chang Y.-J."/>
            <person name="Jeffries C.D."/>
            <person name="Chain P."/>
            <person name="Meincke L."/>
            <person name="Sims D."/>
            <person name="Brettin T."/>
            <person name="Detter J.C."/>
            <person name="Rohde M."/>
            <person name="Goeker M."/>
            <person name="Bristow J."/>
            <person name="Eisen J.A."/>
            <person name="Markowitz V."/>
            <person name="Kyrpides N.C."/>
            <person name="Klenk H.-P."/>
            <person name="Hugenholtz P."/>
        </authorList>
    </citation>
    <scope>NUCLEOTIDE SEQUENCE [LARGE SCALE GENOMIC DNA]</scope>
    <source>
        <strain evidence="4">DSM 14684 / CIP 108061 / JCM 11494 / NBRC 100937 / ID131577</strain>
    </source>
</reference>
<dbReference type="EMBL" id="CP001854">
    <property type="protein sequence ID" value="ADB49542.1"/>
    <property type="molecule type" value="Genomic_DNA"/>
</dbReference>
<reference evidence="4" key="2">
    <citation type="submission" date="2010-01" db="EMBL/GenBank/DDBJ databases">
        <title>The complete genome of Conexibacter woesei DSM 14684.</title>
        <authorList>
            <consortium name="US DOE Joint Genome Institute (JGI-PGF)"/>
            <person name="Lucas S."/>
            <person name="Copeland A."/>
            <person name="Lapidus A."/>
            <person name="Glavina del Rio T."/>
            <person name="Dalin E."/>
            <person name="Tice H."/>
            <person name="Bruce D."/>
            <person name="Goodwin L."/>
            <person name="Pitluck S."/>
            <person name="Kyrpides N."/>
            <person name="Mavromatis K."/>
            <person name="Ivanova N."/>
            <person name="Mikhailova N."/>
            <person name="Chertkov O."/>
            <person name="Brettin T."/>
            <person name="Detter J.C."/>
            <person name="Han C."/>
            <person name="Larimer F."/>
            <person name="Land M."/>
            <person name="Hauser L."/>
            <person name="Markowitz V."/>
            <person name="Cheng J.-F."/>
            <person name="Hugenholtz P."/>
            <person name="Woyke T."/>
            <person name="Wu D."/>
            <person name="Pukall R."/>
            <person name="Steenblock K."/>
            <person name="Schneider S."/>
            <person name="Klenk H.-P."/>
            <person name="Eisen J.A."/>
        </authorList>
    </citation>
    <scope>NUCLEOTIDE SEQUENCE [LARGE SCALE GENOMIC DNA]</scope>
    <source>
        <strain evidence="4">DSM 14684 / CIP 108061 / JCM 11494 / NBRC 100937 / ID131577</strain>
    </source>
</reference>
<evidence type="ECO:0000256" key="1">
    <source>
        <dbReference type="SAM" id="MobiDB-lite"/>
    </source>
</evidence>
<feature type="signal peptide" evidence="2">
    <location>
        <begin position="1"/>
        <end position="26"/>
    </location>
</feature>
<protein>
    <recommendedName>
        <fullName evidence="5">Blue (Type 1) copper domain protein</fullName>
    </recommendedName>
</protein>
<evidence type="ECO:0000256" key="2">
    <source>
        <dbReference type="SAM" id="SignalP"/>
    </source>
</evidence>
<keyword evidence="4" id="KW-1185">Reference proteome</keyword>
<dbReference type="Gene3D" id="2.60.40.420">
    <property type="entry name" value="Cupredoxins - blue copper proteins"/>
    <property type="match status" value="1"/>
</dbReference>
<proteinExistence type="predicted"/>
<evidence type="ECO:0000313" key="4">
    <source>
        <dbReference type="Proteomes" id="UP000008229"/>
    </source>
</evidence>
<dbReference type="RefSeq" id="WP_012932594.1">
    <property type="nucleotide sequence ID" value="NC_013739.1"/>
</dbReference>
<evidence type="ECO:0008006" key="5">
    <source>
        <dbReference type="Google" id="ProtNLM"/>
    </source>
</evidence>
<feature type="chain" id="PRO_5003044378" description="Blue (Type 1) copper domain protein" evidence="2">
    <location>
        <begin position="27"/>
        <end position="464"/>
    </location>
</feature>